<evidence type="ECO:0000256" key="3">
    <source>
        <dbReference type="ARBA" id="ARBA00022692"/>
    </source>
</evidence>
<keyword evidence="3 6" id="KW-0812">Transmembrane</keyword>
<feature type="region of interest" description="Disordered" evidence="7">
    <location>
        <begin position="152"/>
        <end position="281"/>
    </location>
</feature>
<keyword evidence="9" id="KW-1185">Reference proteome</keyword>
<dbReference type="eggNOG" id="KOG1362">
    <property type="taxonomic scope" value="Eukaryota"/>
</dbReference>
<evidence type="ECO:0000256" key="7">
    <source>
        <dbReference type="SAM" id="MobiDB-lite"/>
    </source>
</evidence>
<feature type="region of interest" description="Disordered" evidence="7">
    <location>
        <begin position="45"/>
        <end position="112"/>
    </location>
</feature>
<feature type="transmembrane region" description="Helical" evidence="6">
    <location>
        <begin position="683"/>
        <end position="701"/>
    </location>
</feature>
<dbReference type="STRING" id="441959.B8MIL4"/>
<organism evidence="8 9">
    <name type="scientific">Talaromyces stipitatus (strain ATCC 10500 / CBS 375.48 / QM 6759 / NRRL 1006)</name>
    <name type="common">Penicillium stipitatum</name>
    <dbReference type="NCBI Taxonomy" id="441959"/>
    <lineage>
        <taxon>Eukaryota</taxon>
        <taxon>Fungi</taxon>
        <taxon>Dikarya</taxon>
        <taxon>Ascomycota</taxon>
        <taxon>Pezizomycotina</taxon>
        <taxon>Eurotiomycetes</taxon>
        <taxon>Eurotiomycetidae</taxon>
        <taxon>Eurotiales</taxon>
        <taxon>Trichocomaceae</taxon>
        <taxon>Talaromyces</taxon>
        <taxon>Talaromyces sect. Talaromyces</taxon>
    </lineage>
</organism>
<dbReference type="RefSeq" id="XP_002485059.1">
    <property type="nucleotide sequence ID" value="XM_002485014.1"/>
</dbReference>
<feature type="transmembrane region" description="Helical" evidence="6">
    <location>
        <begin position="363"/>
        <end position="384"/>
    </location>
</feature>
<dbReference type="Pfam" id="PF04515">
    <property type="entry name" value="Choline_transpo"/>
    <property type="match status" value="1"/>
</dbReference>
<evidence type="ECO:0000256" key="2">
    <source>
        <dbReference type="ARBA" id="ARBA00007168"/>
    </source>
</evidence>
<evidence type="ECO:0000313" key="8">
    <source>
        <dbReference type="EMBL" id="EED15106.1"/>
    </source>
</evidence>
<dbReference type="InParanoid" id="B8MIL4"/>
<evidence type="ECO:0000256" key="6">
    <source>
        <dbReference type="RuleBase" id="RU368066"/>
    </source>
</evidence>
<accession>B8MIL4</accession>
<keyword evidence="5 6" id="KW-0472">Membrane</keyword>
<dbReference type="PhylomeDB" id="B8MIL4"/>
<comment type="subcellular location">
    <subcellularLocation>
        <location evidence="6">Cell membrane</location>
        <topology evidence="6">Multi-pass membrane protein</topology>
    </subcellularLocation>
    <subcellularLocation>
        <location evidence="1">Membrane</location>
        <topology evidence="1">Multi-pass membrane protein</topology>
    </subcellularLocation>
</comment>
<dbReference type="GO" id="GO:0022857">
    <property type="term" value="F:transmembrane transporter activity"/>
    <property type="evidence" value="ECO:0007669"/>
    <property type="project" value="UniProtKB-UniRule"/>
</dbReference>
<sequence>MQFQATPQPYLREHTTYSHLNIPVGPCSLNTVTVKPNKFPDASRFLAQSQSRLTTRPEENRTNERDRRPNFNFPRYNNVSRSYLSRNGHPYQSGSSQLPHLPFASRPSTQPAPLFFSATDEFLEDDEHEREREIADYYALQRSRRNFGNIPLEESSELDDDNESQPFQSRSGKDGPYAQKGIKSSWRDDKLLHSQRRTRNVSPSTSDLNERDEDDESHGGPFGKGKMVDVGLDNPTSSTASFTSTSNAADDDNAPIQKFRRQPQADSDYIEGPSDSITRDGDKLGLLQQERPTSSGASSFHNTMDQTPASERPTHDAFWGHLFIICLIGLFATAFLVWLHTAPPSDGRWKLVDTIYTTIHKSYFLLGIYTLVSILVSLLWLALLRSYIRFLVHGMIIAVPVILYSFSLYPFISSFRGSWHGKTFQDHVMRWGSIIPFVMSTLWIYAIVRNRHSTGKAISILEFACRVLASNPALLVLGLVILVVTVSWTWLWMIMFTRIFLGGSIRSDNSFVISFSSWWLGAYFIIVYLWSLGVIAGIQRAVTAATVSQWYFHRLTLPAPTSAQIVKAAMSHALTTLFGSISLFSLIVLLLKLPLLVLHRRIASVIALFAYSLIPSPIAALVNPLTLTYAAIHSQPLAQSARGFTQMAVFSTFSTSGGLYAPSSIPRGGSNGNSLLSYRLSKMILHACRFAMSLALGFGGWVTAARNLDVTGSNSTIRGSLYAYIIGLIAGTIGWGVLGSMENVLACVVDSALVCWASEVGNSGREATYCREAEWLFRDDIFTAISGENRWNRV</sequence>
<dbReference type="Proteomes" id="UP000001745">
    <property type="component" value="Unassembled WGS sequence"/>
</dbReference>
<feature type="transmembrane region" description="Helical" evidence="6">
    <location>
        <begin position="577"/>
        <end position="598"/>
    </location>
</feature>
<feature type="transmembrane region" description="Helical" evidence="6">
    <location>
        <begin position="318"/>
        <end position="342"/>
    </location>
</feature>
<evidence type="ECO:0000256" key="5">
    <source>
        <dbReference type="ARBA" id="ARBA00023136"/>
    </source>
</evidence>
<comment type="similarity">
    <text evidence="2 6">Belongs to the CTL (choline transporter-like) family.</text>
</comment>
<proteinExistence type="inferred from homology"/>
<feature type="compositionally biased region" description="Low complexity" evidence="7">
    <location>
        <begin position="236"/>
        <end position="248"/>
    </location>
</feature>
<dbReference type="EMBL" id="EQ962657">
    <property type="protein sequence ID" value="EED15106.1"/>
    <property type="molecule type" value="Genomic_DNA"/>
</dbReference>
<dbReference type="GeneID" id="8107551"/>
<feature type="compositionally biased region" description="Basic and acidic residues" evidence="7">
    <location>
        <begin position="55"/>
        <end position="69"/>
    </location>
</feature>
<evidence type="ECO:0000313" key="9">
    <source>
        <dbReference type="Proteomes" id="UP000001745"/>
    </source>
</evidence>
<reference evidence="9" key="1">
    <citation type="journal article" date="2015" name="Genome Announc.">
        <title>Genome sequence of the AIDS-associated pathogen Penicillium marneffei (ATCC18224) and its near taxonomic relative Talaromyces stipitatus (ATCC10500).</title>
        <authorList>
            <person name="Nierman W.C."/>
            <person name="Fedorova-Abrams N.D."/>
            <person name="Andrianopoulos A."/>
        </authorList>
    </citation>
    <scope>NUCLEOTIDE SEQUENCE [LARGE SCALE GENOMIC DNA]</scope>
    <source>
        <strain evidence="9">ATCC 10500 / CBS 375.48 / QM 6759 / NRRL 1006</strain>
    </source>
</reference>
<gene>
    <name evidence="8" type="ORF">TSTA_045640</name>
</gene>
<feature type="transmembrane region" description="Helical" evidence="6">
    <location>
        <begin position="605"/>
        <end position="632"/>
    </location>
</feature>
<evidence type="ECO:0000256" key="4">
    <source>
        <dbReference type="ARBA" id="ARBA00022989"/>
    </source>
</evidence>
<dbReference type="AlphaFoldDB" id="B8MIL4"/>
<protein>
    <recommendedName>
        <fullName evidence="6">Protein PNS1</fullName>
    </recommendedName>
</protein>
<dbReference type="OrthoDB" id="420519at2759"/>
<feature type="transmembrane region" description="Helical" evidence="6">
    <location>
        <begin position="511"/>
        <end position="530"/>
    </location>
</feature>
<dbReference type="OMA" id="LIVLWTW"/>
<dbReference type="VEuPathDB" id="FungiDB:TSTA_045640"/>
<dbReference type="PANTHER" id="PTHR12385:SF88">
    <property type="entry name" value="CHOLINE TRANSPORTER-LIKE PROTEIN CTL1"/>
    <property type="match status" value="1"/>
</dbReference>
<feature type="transmembrane region" description="Helical" evidence="6">
    <location>
        <begin position="721"/>
        <end position="738"/>
    </location>
</feature>
<feature type="transmembrane region" description="Helical" evidence="6">
    <location>
        <begin position="468"/>
        <end position="491"/>
    </location>
</feature>
<dbReference type="HOGENOM" id="CLU_010891_0_0_1"/>
<keyword evidence="4 6" id="KW-1133">Transmembrane helix</keyword>
<name>B8MIL4_TALSN</name>
<comment type="function">
    <text evidence="6">Probably involved in transport through the plasma membrane.</text>
</comment>
<dbReference type="GO" id="GO:0005886">
    <property type="term" value="C:plasma membrane"/>
    <property type="evidence" value="ECO:0007669"/>
    <property type="project" value="UniProtKB-SubCell"/>
</dbReference>
<feature type="transmembrane region" description="Helical" evidence="6">
    <location>
        <begin position="390"/>
        <end position="411"/>
    </location>
</feature>
<feature type="compositionally biased region" description="Polar residues" evidence="7">
    <location>
        <begin position="79"/>
        <end position="98"/>
    </location>
</feature>
<dbReference type="InterPro" id="IPR007603">
    <property type="entry name" value="Choline_transptr-like"/>
</dbReference>
<feature type="transmembrane region" description="Helical" evidence="6">
    <location>
        <begin position="431"/>
        <end position="448"/>
    </location>
</feature>
<feature type="compositionally biased region" description="Acidic residues" evidence="7">
    <location>
        <begin position="154"/>
        <end position="163"/>
    </location>
</feature>
<dbReference type="PANTHER" id="PTHR12385">
    <property type="entry name" value="CHOLINE TRANSPORTER-LIKE (SLC FAMILY 44)"/>
    <property type="match status" value="1"/>
</dbReference>
<evidence type="ECO:0000256" key="1">
    <source>
        <dbReference type="ARBA" id="ARBA00004141"/>
    </source>
</evidence>
<feature type="region of interest" description="Disordered" evidence="7">
    <location>
        <begin position="290"/>
        <end position="309"/>
    </location>
</feature>